<organism evidence="3">
    <name type="scientific">uncultured Sulfurovum sp</name>
    <dbReference type="NCBI Taxonomy" id="269237"/>
    <lineage>
        <taxon>Bacteria</taxon>
        <taxon>Pseudomonadati</taxon>
        <taxon>Campylobacterota</taxon>
        <taxon>Epsilonproteobacteria</taxon>
        <taxon>Campylobacterales</taxon>
        <taxon>Sulfurovaceae</taxon>
        <taxon>Sulfurovum</taxon>
        <taxon>environmental samples</taxon>
    </lineage>
</organism>
<feature type="transmembrane region" description="Helical" evidence="1">
    <location>
        <begin position="302"/>
        <end position="326"/>
    </location>
</feature>
<keyword evidence="1" id="KW-0812">Transmembrane</keyword>
<protein>
    <submittedName>
        <fullName evidence="3">Putative membrane protein</fullName>
    </submittedName>
</protein>
<keyword evidence="2" id="KW-0732">Signal</keyword>
<feature type="transmembrane region" description="Helical" evidence="1">
    <location>
        <begin position="249"/>
        <end position="267"/>
    </location>
</feature>
<reference evidence="3" key="1">
    <citation type="submission" date="2020-01" db="EMBL/GenBank/DDBJ databases">
        <authorList>
            <person name="Meier V. D."/>
            <person name="Meier V D."/>
        </authorList>
    </citation>
    <scope>NUCLEOTIDE SEQUENCE</scope>
    <source>
        <strain evidence="3">HLG_WM_MAG_04</strain>
    </source>
</reference>
<dbReference type="Pfam" id="PF13795">
    <property type="entry name" value="HupE_UreJ_2"/>
    <property type="match status" value="1"/>
</dbReference>
<name>A0A6S6SJ55_9BACT</name>
<gene>
    <name evidence="3" type="ORF">HELGO_WM3872</name>
</gene>
<feature type="signal peptide" evidence="2">
    <location>
        <begin position="1"/>
        <end position="15"/>
    </location>
</feature>
<feature type="transmembrane region" description="Helical" evidence="1">
    <location>
        <begin position="223"/>
        <end position="243"/>
    </location>
</feature>
<proteinExistence type="predicted"/>
<evidence type="ECO:0000256" key="2">
    <source>
        <dbReference type="SAM" id="SignalP"/>
    </source>
</evidence>
<feature type="transmembrane region" description="Helical" evidence="1">
    <location>
        <begin position="338"/>
        <end position="359"/>
    </location>
</feature>
<dbReference type="AlphaFoldDB" id="A0A6S6SJ55"/>
<feature type="transmembrane region" description="Helical" evidence="1">
    <location>
        <begin position="178"/>
        <end position="202"/>
    </location>
</feature>
<evidence type="ECO:0000256" key="1">
    <source>
        <dbReference type="SAM" id="Phobius"/>
    </source>
</evidence>
<evidence type="ECO:0000313" key="3">
    <source>
        <dbReference type="EMBL" id="CAA6808478.1"/>
    </source>
</evidence>
<dbReference type="InterPro" id="IPR032809">
    <property type="entry name" value="Put_HupE_UreJ"/>
</dbReference>
<keyword evidence="1" id="KW-1133">Transmembrane helix</keyword>
<sequence length="368" mass="41225">MKFLLFILLSLNLYAHQSSLALMNMEVKEKNILGSYKLALKDAQVLVNLDSNFDGRVTWKEVKEQESSLANRIQTHLSVKNKDEVCSLSLNPVKLDELNSNTYLHFGFLAQCQEPIKRLDLSYSLLFNQDSLHKAYANIQANGLSHNILLTETQLKASVDLKETSLWSTFVEFVKQGIIHIFIGIDHILFLVALLLPSVLFLRQGRWAANTSFKTTLFNVLKIVTAFTVAHSITLTLTILGFISLPSWIIESFIAFSVVLAALNNFTGTIEKRLWMLVFAFGLIHGMGFASVLMDLELEKSVLALSLLGFNLGVELGQVAIVGLLVPMIYLFRNQKWYVPLLLYGGSLLIVLMGSLWLVERVSEGLGV</sequence>
<feature type="chain" id="PRO_5028222905" evidence="2">
    <location>
        <begin position="16"/>
        <end position="368"/>
    </location>
</feature>
<feature type="transmembrane region" description="Helical" evidence="1">
    <location>
        <begin position="274"/>
        <end position="296"/>
    </location>
</feature>
<accession>A0A6S6SJ55</accession>
<keyword evidence="1" id="KW-0472">Membrane</keyword>
<dbReference type="EMBL" id="CACVAX010000018">
    <property type="protein sequence ID" value="CAA6808478.1"/>
    <property type="molecule type" value="Genomic_DNA"/>
</dbReference>